<sequence length="204" mass="22692">MKRLFASLVLVFCIVSAADAQGDSFYRKYRNFSWSSMGMDFNGVRQHSDIGASFTSGRTYFLHGKPIAGMLKIGIDATWSDIAYSRYQGIRFNDGMPYGARWHQIEYSLHVGPSIALNPVGKLNINAYFRYAPTFSLRYSKGEGVALMGNYATMFVTGGMVSWGIIGIGAEYRFGDCSYRNFIGNEASPAGMSGFRAFVSLRFK</sequence>
<dbReference type="AlphaFoldDB" id="A0A9D9HLS1"/>
<evidence type="ECO:0000313" key="3">
    <source>
        <dbReference type="Proteomes" id="UP000823617"/>
    </source>
</evidence>
<name>A0A9D9HLS1_9BACT</name>
<reference evidence="2" key="2">
    <citation type="journal article" date="2021" name="PeerJ">
        <title>Extensive microbial diversity within the chicken gut microbiome revealed by metagenomics and culture.</title>
        <authorList>
            <person name="Gilroy R."/>
            <person name="Ravi A."/>
            <person name="Getino M."/>
            <person name="Pursley I."/>
            <person name="Horton D.L."/>
            <person name="Alikhan N.F."/>
            <person name="Baker D."/>
            <person name="Gharbi K."/>
            <person name="Hall N."/>
            <person name="Watson M."/>
            <person name="Adriaenssens E.M."/>
            <person name="Foster-Nyarko E."/>
            <person name="Jarju S."/>
            <person name="Secka A."/>
            <person name="Antonio M."/>
            <person name="Oren A."/>
            <person name="Chaudhuri R.R."/>
            <person name="La Ragione R."/>
            <person name="Hildebrand F."/>
            <person name="Pallen M.J."/>
        </authorList>
    </citation>
    <scope>NUCLEOTIDE SEQUENCE</scope>
    <source>
        <strain evidence="2">B1-3475</strain>
    </source>
</reference>
<organism evidence="2 3">
    <name type="scientific">Candidatus Cryptobacteroides intestinigallinarum</name>
    <dbReference type="NCBI Taxonomy" id="2840767"/>
    <lineage>
        <taxon>Bacteria</taxon>
        <taxon>Pseudomonadati</taxon>
        <taxon>Bacteroidota</taxon>
        <taxon>Bacteroidia</taxon>
        <taxon>Bacteroidales</taxon>
        <taxon>Candidatus Cryptobacteroides</taxon>
    </lineage>
</organism>
<keyword evidence="1" id="KW-0732">Signal</keyword>
<proteinExistence type="predicted"/>
<feature type="chain" id="PRO_5039645501" description="Outer membrane protein beta-barrel domain-containing protein" evidence="1">
    <location>
        <begin position="21"/>
        <end position="204"/>
    </location>
</feature>
<protein>
    <recommendedName>
        <fullName evidence="4">Outer membrane protein beta-barrel domain-containing protein</fullName>
    </recommendedName>
</protein>
<reference evidence="2" key="1">
    <citation type="submission" date="2020-10" db="EMBL/GenBank/DDBJ databases">
        <authorList>
            <person name="Gilroy R."/>
        </authorList>
    </citation>
    <scope>NUCLEOTIDE SEQUENCE</scope>
    <source>
        <strain evidence="2">B1-3475</strain>
    </source>
</reference>
<dbReference type="Proteomes" id="UP000823617">
    <property type="component" value="Unassembled WGS sequence"/>
</dbReference>
<comment type="caution">
    <text evidence="2">The sequence shown here is derived from an EMBL/GenBank/DDBJ whole genome shotgun (WGS) entry which is preliminary data.</text>
</comment>
<dbReference type="EMBL" id="JADIMK010000074">
    <property type="protein sequence ID" value="MBO8456157.1"/>
    <property type="molecule type" value="Genomic_DNA"/>
</dbReference>
<evidence type="ECO:0008006" key="4">
    <source>
        <dbReference type="Google" id="ProtNLM"/>
    </source>
</evidence>
<evidence type="ECO:0000256" key="1">
    <source>
        <dbReference type="SAM" id="SignalP"/>
    </source>
</evidence>
<gene>
    <name evidence="2" type="ORF">IAC08_07120</name>
</gene>
<feature type="signal peptide" evidence="1">
    <location>
        <begin position="1"/>
        <end position="20"/>
    </location>
</feature>
<accession>A0A9D9HLS1</accession>
<evidence type="ECO:0000313" key="2">
    <source>
        <dbReference type="EMBL" id="MBO8456157.1"/>
    </source>
</evidence>